<gene>
    <name evidence="1" type="ORF">AYBTSS11_LOCUS19635</name>
</gene>
<protein>
    <submittedName>
        <fullName evidence="1">Uncharacterized protein</fullName>
    </submittedName>
</protein>
<keyword evidence="2" id="KW-1185">Reference proteome</keyword>
<dbReference type="Proteomes" id="UP001189624">
    <property type="component" value="Chromosome 6"/>
</dbReference>
<sequence length="87" mass="10172">MHENGRRKNGKRKRRFWKVSSLPHLIHSRLACGIGEEVSQSELEGEMKNEGMVWRGLYSEGENVWASHVERVLVRSEENVENEARVR</sequence>
<dbReference type="EMBL" id="OY731403">
    <property type="protein sequence ID" value="CAJ1963178.1"/>
    <property type="molecule type" value="Genomic_DNA"/>
</dbReference>
<dbReference type="AlphaFoldDB" id="A0AA86SSF9"/>
<reference evidence="1" key="1">
    <citation type="submission" date="2023-10" db="EMBL/GenBank/DDBJ databases">
        <authorList>
            <person name="Domelevo Entfellner J.-B."/>
        </authorList>
    </citation>
    <scope>NUCLEOTIDE SEQUENCE</scope>
</reference>
<evidence type="ECO:0000313" key="2">
    <source>
        <dbReference type="Proteomes" id="UP001189624"/>
    </source>
</evidence>
<accession>A0AA86SSF9</accession>
<name>A0AA86SSF9_9FABA</name>
<organism evidence="1 2">
    <name type="scientific">Sphenostylis stenocarpa</name>
    <dbReference type="NCBI Taxonomy" id="92480"/>
    <lineage>
        <taxon>Eukaryota</taxon>
        <taxon>Viridiplantae</taxon>
        <taxon>Streptophyta</taxon>
        <taxon>Embryophyta</taxon>
        <taxon>Tracheophyta</taxon>
        <taxon>Spermatophyta</taxon>
        <taxon>Magnoliopsida</taxon>
        <taxon>eudicotyledons</taxon>
        <taxon>Gunneridae</taxon>
        <taxon>Pentapetalae</taxon>
        <taxon>rosids</taxon>
        <taxon>fabids</taxon>
        <taxon>Fabales</taxon>
        <taxon>Fabaceae</taxon>
        <taxon>Papilionoideae</taxon>
        <taxon>50 kb inversion clade</taxon>
        <taxon>NPAAA clade</taxon>
        <taxon>indigoferoid/millettioid clade</taxon>
        <taxon>Phaseoleae</taxon>
        <taxon>Sphenostylis</taxon>
    </lineage>
</organism>
<dbReference type="Gramene" id="rna-AYBTSS11_LOCUS19635">
    <property type="protein sequence ID" value="CAJ1963178.1"/>
    <property type="gene ID" value="gene-AYBTSS11_LOCUS19635"/>
</dbReference>
<evidence type="ECO:0000313" key="1">
    <source>
        <dbReference type="EMBL" id="CAJ1963178.1"/>
    </source>
</evidence>
<proteinExistence type="predicted"/>